<dbReference type="OrthoDB" id="3352408at2759"/>
<keyword evidence="12 18" id="KW-1133">Transmembrane helix</keyword>
<keyword evidence="14 18" id="KW-0472">Membrane</keyword>
<dbReference type="PROSITE" id="PS00154">
    <property type="entry name" value="ATPASE_E1_E2"/>
    <property type="match status" value="1"/>
</dbReference>
<dbReference type="InterPro" id="IPR004014">
    <property type="entry name" value="ATPase_P-typ_cation-transptr_N"/>
</dbReference>
<dbReference type="FunFam" id="1.20.1110.10:FF:000039">
    <property type="entry name" value="Calcium-transporting ATPase"/>
    <property type="match status" value="1"/>
</dbReference>
<evidence type="ECO:0000256" key="14">
    <source>
        <dbReference type="ARBA" id="ARBA00023136"/>
    </source>
</evidence>
<dbReference type="InterPro" id="IPR023214">
    <property type="entry name" value="HAD_sf"/>
</dbReference>
<feature type="compositionally biased region" description="Basic and acidic residues" evidence="19">
    <location>
        <begin position="1304"/>
        <end position="1313"/>
    </location>
</feature>
<evidence type="ECO:0000256" key="10">
    <source>
        <dbReference type="ARBA" id="ARBA00022842"/>
    </source>
</evidence>
<dbReference type="SUPFAM" id="SSF81653">
    <property type="entry name" value="Calcium ATPase, transduction domain A"/>
    <property type="match status" value="1"/>
</dbReference>
<keyword evidence="3" id="KW-0926">Vacuole</keyword>
<keyword evidence="9 18" id="KW-0067">ATP-binding</keyword>
<keyword evidence="8 18" id="KW-0106">Calcium</keyword>
<feature type="region of interest" description="Disordered" evidence="19">
    <location>
        <begin position="120"/>
        <end position="186"/>
    </location>
</feature>
<comment type="caution">
    <text evidence="18">Lacks conserved residue(s) required for the propagation of feature annotation.</text>
</comment>
<dbReference type="InterPro" id="IPR036412">
    <property type="entry name" value="HAD-like_sf"/>
</dbReference>
<dbReference type="PANTHER" id="PTHR24093">
    <property type="entry name" value="CATION TRANSPORTING ATPASE"/>
    <property type="match status" value="1"/>
</dbReference>
<evidence type="ECO:0000256" key="13">
    <source>
        <dbReference type="ARBA" id="ARBA00023065"/>
    </source>
</evidence>
<dbReference type="NCBIfam" id="TIGR01517">
    <property type="entry name" value="ATPase-IIB_Ca"/>
    <property type="match status" value="1"/>
</dbReference>
<dbReference type="EC" id="7.2.2.10" evidence="18"/>
<comment type="similarity">
    <text evidence="15 18">Belongs to the cation transport ATPase (P-type) (TC 3.A.3) family.</text>
</comment>
<feature type="domain" description="Cation-transporting P-type ATPase N-terminal" evidence="20">
    <location>
        <begin position="259"/>
        <end position="378"/>
    </location>
</feature>
<dbReference type="InterPro" id="IPR001757">
    <property type="entry name" value="P_typ_ATPase"/>
</dbReference>
<feature type="transmembrane region" description="Helical" evidence="18">
    <location>
        <begin position="603"/>
        <end position="630"/>
    </location>
</feature>
<reference evidence="21" key="2">
    <citation type="journal article" date="2023" name="IMA Fungus">
        <title>Comparative genomic study of the Penicillium genus elucidates a diverse pangenome and 15 lateral gene transfer events.</title>
        <authorList>
            <person name="Petersen C."/>
            <person name="Sorensen T."/>
            <person name="Nielsen M.R."/>
            <person name="Sondergaard T.E."/>
            <person name="Sorensen J.L."/>
            <person name="Fitzpatrick D.A."/>
            <person name="Frisvad J.C."/>
            <person name="Nielsen K.L."/>
        </authorList>
    </citation>
    <scope>NUCLEOTIDE SEQUENCE</scope>
    <source>
        <strain evidence="21">IBT 21917</strain>
    </source>
</reference>
<dbReference type="InterPro" id="IPR008250">
    <property type="entry name" value="ATPase_P-typ_transduc_dom_A_sf"/>
</dbReference>
<dbReference type="Pfam" id="PF13246">
    <property type="entry name" value="Cation_ATPase"/>
    <property type="match status" value="1"/>
</dbReference>
<evidence type="ECO:0000259" key="20">
    <source>
        <dbReference type="SMART" id="SM00831"/>
    </source>
</evidence>
<comment type="function">
    <text evidence="17">This magnesium-dependent enzyme catalyzes the hydrolysis of ATP coupled with the transport of calcium. Transports the calcium to the vacuole and participates in the control of the cytosolic free calcium.</text>
</comment>
<dbReference type="Gene3D" id="2.70.150.10">
    <property type="entry name" value="Calcium-transporting ATPase, cytoplasmic transduction domain A"/>
    <property type="match status" value="1"/>
</dbReference>
<dbReference type="Proteomes" id="UP001146351">
    <property type="component" value="Unassembled WGS sequence"/>
</dbReference>
<evidence type="ECO:0000256" key="15">
    <source>
        <dbReference type="ARBA" id="ARBA00038148"/>
    </source>
</evidence>
<dbReference type="FunFam" id="2.70.150.10:FF:000028">
    <property type="entry name" value="Calcium-transporting ATPase"/>
    <property type="match status" value="1"/>
</dbReference>
<feature type="transmembrane region" description="Helical" evidence="18">
    <location>
        <begin position="362"/>
        <end position="382"/>
    </location>
</feature>
<evidence type="ECO:0000256" key="4">
    <source>
        <dbReference type="ARBA" id="ARBA00022568"/>
    </source>
</evidence>
<dbReference type="FunFam" id="3.40.1110.10:FF:000031">
    <property type="entry name" value="Calcium-transporting ATPase"/>
    <property type="match status" value="1"/>
</dbReference>
<dbReference type="GO" id="GO:0006874">
    <property type="term" value="P:intracellular calcium ion homeostasis"/>
    <property type="evidence" value="ECO:0007669"/>
    <property type="project" value="TreeGrafter"/>
</dbReference>
<dbReference type="NCBIfam" id="TIGR01494">
    <property type="entry name" value="ATPase_P-type"/>
    <property type="match status" value="2"/>
</dbReference>
<dbReference type="CDD" id="cd02081">
    <property type="entry name" value="P-type_ATPase_Ca_PMCA-like"/>
    <property type="match status" value="1"/>
</dbReference>
<dbReference type="FunFam" id="3.40.50.1000:FF:000018">
    <property type="entry name" value="Calcium-transporting ATPase"/>
    <property type="match status" value="1"/>
</dbReference>
<evidence type="ECO:0000256" key="3">
    <source>
        <dbReference type="ARBA" id="ARBA00022554"/>
    </source>
</evidence>
<dbReference type="Gene3D" id="3.40.1110.10">
    <property type="entry name" value="Calcium-transporting ATPase, cytoplasmic domain N"/>
    <property type="match status" value="1"/>
</dbReference>
<evidence type="ECO:0000256" key="17">
    <source>
        <dbReference type="ARBA" id="ARBA00059328"/>
    </source>
</evidence>
<dbReference type="SFLD" id="SFLDF00027">
    <property type="entry name" value="p-type_atpase"/>
    <property type="match status" value="1"/>
</dbReference>
<dbReference type="InterPro" id="IPR023298">
    <property type="entry name" value="ATPase_P-typ_TM_dom_sf"/>
</dbReference>
<feature type="region of interest" description="Disordered" evidence="19">
    <location>
        <begin position="294"/>
        <end position="330"/>
    </location>
</feature>
<evidence type="ECO:0000256" key="9">
    <source>
        <dbReference type="ARBA" id="ARBA00022840"/>
    </source>
</evidence>
<name>A0A9W9HTF6_9EURO</name>
<evidence type="ECO:0000256" key="19">
    <source>
        <dbReference type="SAM" id="MobiDB-lite"/>
    </source>
</evidence>
<accession>A0A9W9HTF6</accession>
<dbReference type="GO" id="GO:0005886">
    <property type="term" value="C:plasma membrane"/>
    <property type="evidence" value="ECO:0007669"/>
    <property type="project" value="TreeGrafter"/>
</dbReference>
<dbReference type="InterPro" id="IPR023299">
    <property type="entry name" value="ATPase_P-typ_cyto_dom_N"/>
</dbReference>
<dbReference type="SMART" id="SM00831">
    <property type="entry name" value="Cation_ATPase_N"/>
    <property type="match status" value="1"/>
</dbReference>
<dbReference type="GO" id="GO:0016887">
    <property type="term" value="F:ATP hydrolysis activity"/>
    <property type="evidence" value="ECO:0007669"/>
    <property type="project" value="InterPro"/>
</dbReference>
<proteinExistence type="inferred from homology"/>
<sequence length="1357" mass="148323">MGPPAPNLISIPRMQWDLRFTPAVFGMPSWCARLPRLPCVICGEIVRRNLRPKEIFAAQIEAVLFQHKYLPRTRNFTGEPASSHFDPIKWCNLYSMASSHGPSQEGSFLSPIAVTAQSNRERRSLSVTSATTACSSWTSPTDTHHSPTSPLSPEMAWNPDTSRLTVQRASHQPSQSIDGETLRPRSDSFASTANFTVRTRAYSDVDPSHIDHFAYDDVPVSEALNPDPRNEADFHVDDNRFAYSPGQLNKMQNPKSLAAFHALGGLQGLERGLRTDLTAGLSVDESRLHGTVEFQEVAPPLTGKRPSISKPPVDSSPASMPGSSGDGSPFEDRVRVFGQNRLPARKSTGFFKLFWIAYNDKIIILLTIAAVVSLSLGIYETIDEGTGVGWVEGVAICVAILIVTVVTAANDWQKERQFAKLNKRNNDREVKVVRSGKSTMVSIYDIMVGDVLHLEPGDSIPADGILIAGHGVKCDESSATGESDQMKKTDGQEVWQQIIEGRATKKLDPFLISGSKVLEGVGTYMVTSVGPYSTYGRIMVSLQTSNDPTPLQVKLGRLANWIGYLGSAAAIILFFVLLFRFIADLPNHPDITAEQKGKEFVDILIVAVTVIVVAIPEGLPLAVTLALAFATTRMVKENNLVRVLRACETMGNATVVCSDKTGTLTQNKMTVVAGTWGSKQSFSQPSESDVGPSSMTPSEVFQQCSAPVRDLIVKSVALNSTAFKEERDGQKGFIGSKTEVALLQMAQSYLGMDLASERGSAEIVQLIPFDSARKCMGAVYRHPSAGYRLLVKGASELMVESCTAQITDTNVPKENIQIADLSQKDKECILEVIDQYAQRSLRTIGIVYKDFTSWPPKEAKLEDDPSAANFDKVFQSMTWVGVVGIQDPLRPEVPPAIRKCHLAGVQVKMVTGDNVATATAIASSCGIKTEDGLVMEGPKFRQLSDEEMDQVIPRLQVLARSSPEDKRILVERLKILGETVAVTGDGTNDGPALRTADVGFSMGIAGTEVAKEASSIILLDDNFRSIVTAIAWGRAVNDAVAKFLQFQITVNITAVILTFVSSVYSSSNSSVLSAVQLLWVNLIMDTFAALALATDGPTEKILDRKPVPKSASLFTLTMWKMILGQSVYKLAVTFMLYFAGDQLLNDHLDAIDPSHRAKQLSTVVFNTFVWMQIFNEFNNRRLDNRFNIFEGMFKNYWFLGINTIIVSGQVMIIYVGGQAFGVTRLSGVLWAVCLICAVGCLPWAVVLRLIPDRYFGFVFNAVVDGMAVILRPGIKGCKAIGHGIKMFFQPLMRVTRRLLPRKQPESDDIDTHLEPASGSPATDEESAMPAKPVLEKLPERPQSPEITVPPITVTKPS</sequence>
<feature type="transmembrane region" description="Helical" evidence="18">
    <location>
        <begin position="388"/>
        <end position="409"/>
    </location>
</feature>
<keyword evidence="4 18" id="KW-0109">Calcium transport</keyword>
<keyword evidence="10" id="KW-0460">Magnesium</keyword>
<evidence type="ECO:0000256" key="5">
    <source>
        <dbReference type="ARBA" id="ARBA00022692"/>
    </source>
</evidence>
<evidence type="ECO:0000256" key="12">
    <source>
        <dbReference type="ARBA" id="ARBA00022989"/>
    </source>
</evidence>
<feature type="region of interest" description="Disordered" evidence="19">
    <location>
        <begin position="1304"/>
        <end position="1357"/>
    </location>
</feature>
<reference evidence="21" key="1">
    <citation type="submission" date="2022-11" db="EMBL/GenBank/DDBJ databases">
        <authorList>
            <person name="Petersen C."/>
        </authorList>
    </citation>
    <scope>NUCLEOTIDE SEQUENCE</scope>
    <source>
        <strain evidence="21">IBT 21917</strain>
    </source>
</reference>
<dbReference type="PRINTS" id="PR00120">
    <property type="entry name" value="HATPASE"/>
</dbReference>
<dbReference type="GO" id="GO:0005774">
    <property type="term" value="C:vacuolar membrane"/>
    <property type="evidence" value="ECO:0007669"/>
    <property type="project" value="UniProtKB-SubCell"/>
</dbReference>
<feature type="transmembrane region" description="Helical" evidence="18">
    <location>
        <begin position="1228"/>
        <end position="1250"/>
    </location>
</feature>
<protein>
    <recommendedName>
        <fullName evidence="18">Calcium-transporting ATPase</fullName>
        <ecNumber evidence="18">7.2.2.10</ecNumber>
    </recommendedName>
</protein>
<evidence type="ECO:0000256" key="2">
    <source>
        <dbReference type="ARBA" id="ARBA00022448"/>
    </source>
</evidence>
<dbReference type="InterPro" id="IPR018303">
    <property type="entry name" value="ATPase_P-typ_P_site"/>
</dbReference>
<dbReference type="GO" id="GO:0046872">
    <property type="term" value="F:metal ion binding"/>
    <property type="evidence" value="ECO:0007669"/>
    <property type="project" value="UniProtKB-KW"/>
</dbReference>
<dbReference type="InterPro" id="IPR006408">
    <property type="entry name" value="P-type_ATPase_IIB"/>
</dbReference>
<keyword evidence="13 18" id="KW-0406">Ion transport</keyword>
<dbReference type="PANTHER" id="PTHR24093:SF423">
    <property type="entry name" value="CALCIUM-TRANSPORTING ATPASE"/>
    <property type="match status" value="1"/>
</dbReference>
<comment type="catalytic activity">
    <reaction evidence="16 18">
        <text>Ca(2+)(in) + ATP + H2O = Ca(2+)(out) + ADP + phosphate + H(+)</text>
        <dbReference type="Rhea" id="RHEA:18105"/>
        <dbReference type="ChEBI" id="CHEBI:15377"/>
        <dbReference type="ChEBI" id="CHEBI:15378"/>
        <dbReference type="ChEBI" id="CHEBI:29108"/>
        <dbReference type="ChEBI" id="CHEBI:30616"/>
        <dbReference type="ChEBI" id="CHEBI:43474"/>
        <dbReference type="ChEBI" id="CHEBI:456216"/>
        <dbReference type="EC" id="7.2.2.10"/>
    </reaction>
</comment>
<dbReference type="SUPFAM" id="SSF56784">
    <property type="entry name" value="HAD-like"/>
    <property type="match status" value="1"/>
</dbReference>
<evidence type="ECO:0000256" key="16">
    <source>
        <dbReference type="ARBA" id="ARBA00048694"/>
    </source>
</evidence>
<evidence type="ECO:0000256" key="1">
    <source>
        <dbReference type="ARBA" id="ARBA00004128"/>
    </source>
</evidence>
<evidence type="ECO:0000256" key="7">
    <source>
        <dbReference type="ARBA" id="ARBA00022741"/>
    </source>
</evidence>
<organism evidence="21 22">
    <name type="scientific">Penicillium capsulatum</name>
    <dbReference type="NCBI Taxonomy" id="69766"/>
    <lineage>
        <taxon>Eukaryota</taxon>
        <taxon>Fungi</taxon>
        <taxon>Dikarya</taxon>
        <taxon>Ascomycota</taxon>
        <taxon>Pezizomycotina</taxon>
        <taxon>Eurotiomycetes</taxon>
        <taxon>Eurotiomycetidae</taxon>
        <taxon>Eurotiales</taxon>
        <taxon>Aspergillaceae</taxon>
        <taxon>Penicillium</taxon>
    </lineage>
</organism>
<dbReference type="Pfam" id="PF00689">
    <property type="entry name" value="Cation_ATPase_C"/>
    <property type="match status" value="1"/>
</dbReference>
<dbReference type="GO" id="GO:0005388">
    <property type="term" value="F:P-type calcium transporter activity"/>
    <property type="evidence" value="ECO:0007669"/>
    <property type="project" value="UniProtKB-EC"/>
</dbReference>
<feature type="transmembrane region" description="Helical" evidence="18">
    <location>
        <begin position="561"/>
        <end position="583"/>
    </location>
</feature>
<keyword evidence="7 18" id="KW-0547">Nucleotide-binding</keyword>
<keyword evidence="22" id="KW-1185">Reference proteome</keyword>
<dbReference type="InterPro" id="IPR059000">
    <property type="entry name" value="ATPase_P-type_domA"/>
</dbReference>
<dbReference type="PRINTS" id="PR00119">
    <property type="entry name" value="CATATPASE"/>
</dbReference>
<evidence type="ECO:0000256" key="18">
    <source>
        <dbReference type="RuleBase" id="RU361146"/>
    </source>
</evidence>
<dbReference type="SFLD" id="SFLDG00002">
    <property type="entry name" value="C1.7:_P-type_atpase_like"/>
    <property type="match status" value="1"/>
</dbReference>
<comment type="caution">
    <text evidence="21">The sequence shown here is derived from an EMBL/GenBank/DDBJ whole genome shotgun (WGS) entry which is preliminary data.</text>
</comment>
<feature type="compositionally biased region" description="Low complexity" evidence="19">
    <location>
        <begin position="125"/>
        <end position="153"/>
    </location>
</feature>
<dbReference type="SFLD" id="SFLDS00003">
    <property type="entry name" value="Haloacid_Dehalogenase"/>
    <property type="match status" value="1"/>
</dbReference>
<dbReference type="EMBL" id="JAPQKO010000006">
    <property type="protein sequence ID" value="KAJ5155820.1"/>
    <property type="molecule type" value="Genomic_DNA"/>
</dbReference>
<comment type="function">
    <text evidence="18">Catalyzes the hydrolysis of ATP coupled with the transport of calcium.</text>
</comment>
<keyword evidence="6" id="KW-0479">Metal-binding</keyword>
<gene>
    <name evidence="21" type="ORF">N7492_008623</name>
</gene>
<evidence type="ECO:0000313" key="22">
    <source>
        <dbReference type="Proteomes" id="UP001146351"/>
    </source>
</evidence>
<evidence type="ECO:0000313" key="21">
    <source>
        <dbReference type="EMBL" id="KAJ5155820.1"/>
    </source>
</evidence>
<dbReference type="Pfam" id="PF00122">
    <property type="entry name" value="E1-E2_ATPase"/>
    <property type="match status" value="1"/>
</dbReference>
<evidence type="ECO:0000256" key="8">
    <source>
        <dbReference type="ARBA" id="ARBA00022837"/>
    </source>
</evidence>
<keyword evidence="11" id="KW-1278">Translocase</keyword>
<evidence type="ECO:0000256" key="6">
    <source>
        <dbReference type="ARBA" id="ARBA00022723"/>
    </source>
</evidence>
<dbReference type="SUPFAM" id="SSF81665">
    <property type="entry name" value="Calcium ATPase, transmembrane domain M"/>
    <property type="match status" value="1"/>
</dbReference>
<evidence type="ECO:0000256" key="11">
    <source>
        <dbReference type="ARBA" id="ARBA00022967"/>
    </source>
</evidence>
<dbReference type="InterPro" id="IPR006068">
    <property type="entry name" value="ATPase_P-typ_cation-transptr_C"/>
</dbReference>
<dbReference type="InterPro" id="IPR044492">
    <property type="entry name" value="P_typ_ATPase_HD_dom"/>
</dbReference>
<feature type="transmembrane region" description="Helical" evidence="18">
    <location>
        <begin position="1196"/>
        <end position="1216"/>
    </location>
</feature>
<dbReference type="Pfam" id="PF00690">
    <property type="entry name" value="Cation_ATPase_N"/>
    <property type="match status" value="1"/>
</dbReference>
<feature type="compositionally biased region" description="Polar residues" evidence="19">
    <location>
        <begin position="159"/>
        <end position="178"/>
    </location>
</feature>
<keyword evidence="5 18" id="KW-0812">Transmembrane</keyword>
<dbReference type="SUPFAM" id="SSF81660">
    <property type="entry name" value="Metal cation-transporting ATPase, ATP-binding domain N"/>
    <property type="match status" value="1"/>
</dbReference>
<dbReference type="Gene3D" id="3.40.50.1000">
    <property type="entry name" value="HAD superfamily/HAD-like"/>
    <property type="match status" value="1"/>
</dbReference>
<dbReference type="Gene3D" id="1.20.1110.10">
    <property type="entry name" value="Calcium-transporting ATPase, transmembrane domain"/>
    <property type="match status" value="1"/>
</dbReference>
<comment type="subcellular location">
    <subcellularLocation>
        <location evidence="18">Membrane</location>
        <topology evidence="18">Multi-pass membrane protein</topology>
    </subcellularLocation>
    <subcellularLocation>
        <location evidence="1">Vacuole membrane</location>
        <topology evidence="1">Multi-pass membrane protein</topology>
    </subcellularLocation>
</comment>
<dbReference type="GO" id="GO:0005524">
    <property type="term" value="F:ATP binding"/>
    <property type="evidence" value="ECO:0007669"/>
    <property type="project" value="UniProtKB-KW"/>
</dbReference>
<keyword evidence="2 18" id="KW-0813">Transport</keyword>